<dbReference type="Proteomes" id="UP000553632">
    <property type="component" value="Unassembled WGS sequence"/>
</dbReference>
<keyword evidence="2" id="KW-1185">Reference proteome</keyword>
<gene>
    <name evidence="1" type="ORF">FOZ63_010474</name>
</gene>
<protein>
    <submittedName>
        <fullName evidence="1">Uncharacterized protein</fullName>
    </submittedName>
</protein>
<evidence type="ECO:0000313" key="2">
    <source>
        <dbReference type="Proteomes" id="UP000553632"/>
    </source>
</evidence>
<feature type="non-terminal residue" evidence="1">
    <location>
        <position position="176"/>
    </location>
</feature>
<evidence type="ECO:0000313" key="1">
    <source>
        <dbReference type="EMBL" id="KAF4737936.1"/>
    </source>
</evidence>
<reference evidence="1 2" key="1">
    <citation type="submission" date="2020-04" db="EMBL/GenBank/DDBJ databases">
        <title>Perkinsus olseni comparative genomics.</title>
        <authorList>
            <person name="Bogema D.R."/>
        </authorList>
    </citation>
    <scope>NUCLEOTIDE SEQUENCE [LARGE SCALE GENOMIC DNA]</scope>
    <source>
        <strain evidence="1 2">ATCC PRA-207</strain>
    </source>
</reference>
<name>A0A7J6T0G3_PEROL</name>
<sequence length="176" mass="19484">EDIAAFAEATQGTVMLELYENMFHSFQQYSSLPQSQLALRRMARFVADAIRTPQKLPIGRSYSEGLPPVLNVAERTAYSVGGVAAHDTIPYARGDGYIQAALRAFWRAGLRAWYLMMKHLVEACAELALMAFTGETIVGENGVTRLLRMPDEFSVESSSDGELYPSVMREIEAVGK</sequence>
<proteinExistence type="predicted"/>
<feature type="non-terminal residue" evidence="1">
    <location>
        <position position="1"/>
    </location>
</feature>
<comment type="caution">
    <text evidence="1">The sequence shown here is derived from an EMBL/GenBank/DDBJ whole genome shotgun (WGS) entry which is preliminary data.</text>
</comment>
<accession>A0A7J6T0G3</accession>
<dbReference type="EMBL" id="JABANO010014813">
    <property type="protein sequence ID" value="KAF4737936.1"/>
    <property type="molecule type" value="Genomic_DNA"/>
</dbReference>
<organism evidence="1 2">
    <name type="scientific">Perkinsus olseni</name>
    <name type="common">Perkinsus atlanticus</name>
    <dbReference type="NCBI Taxonomy" id="32597"/>
    <lineage>
        <taxon>Eukaryota</taxon>
        <taxon>Sar</taxon>
        <taxon>Alveolata</taxon>
        <taxon>Perkinsozoa</taxon>
        <taxon>Perkinsea</taxon>
        <taxon>Perkinsida</taxon>
        <taxon>Perkinsidae</taxon>
        <taxon>Perkinsus</taxon>
    </lineage>
</organism>
<dbReference type="AlphaFoldDB" id="A0A7J6T0G3"/>